<feature type="compositionally biased region" description="Basic and acidic residues" evidence="7">
    <location>
        <begin position="37"/>
        <end position="54"/>
    </location>
</feature>
<feature type="domain" description="Reticulon" evidence="8">
    <location>
        <begin position="70"/>
        <end position="278"/>
    </location>
</feature>
<evidence type="ECO:0000259" key="8">
    <source>
        <dbReference type="PROSITE" id="PS50845"/>
    </source>
</evidence>
<name>A0A9P3HG99_9FUNG</name>
<evidence type="ECO:0000256" key="5">
    <source>
        <dbReference type="ARBA" id="ARBA00023136"/>
    </source>
</evidence>
<keyword evidence="2 6" id="KW-0812">Transmembrane</keyword>
<evidence type="ECO:0000256" key="2">
    <source>
        <dbReference type="ARBA" id="ARBA00022692"/>
    </source>
</evidence>
<dbReference type="AlphaFoldDB" id="A0A9P3HG99"/>
<protein>
    <recommendedName>
        <fullName evidence="6">Reticulon-like protein</fullName>
    </recommendedName>
</protein>
<dbReference type="OrthoDB" id="567788at2759"/>
<gene>
    <name evidence="9" type="ORF">EMPS_08368</name>
</gene>
<dbReference type="InterPro" id="IPR003388">
    <property type="entry name" value="Reticulon"/>
</dbReference>
<comment type="caution">
    <text evidence="9">The sequence shown here is derived from an EMBL/GenBank/DDBJ whole genome shotgun (WGS) entry which is preliminary data.</text>
</comment>
<dbReference type="InterPro" id="IPR045064">
    <property type="entry name" value="Reticulon-like"/>
</dbReference>
<evidence type="ECO:0000313" key="9">
    <source>
        <dbReference type="EMBL" id="GJJ76010.1"/>
    </source>
</evidence>
<dbReference type="PANTHER" id="PTHR10994:SF193">
    <property type="entry name" value="RETICULON-LIKE PROTEIN"/>
    <property type="match status" value="1"/>
</dbReference>
<accession>A0A9P3HG99</accession>
<feature type="compositionally biased region" description="Basic and acidic residues" evidence="7">
    <location>
        <begin position="1"/>
        <end position="18"/>
    </location>
</feature>
<keyword evidence="5 6" id="KW-0472">Membrane</keyword>
<feature type="compositionally biased region" description="Polar residues" evidence="7">
    <location>
        <begin position="24"/>
        <end position="33"/>
    </location>
</feature>
<evidence type="ECO:0000256" key="1">
    <source>
        <dbReference type="ARBA" id="ARBA00004477"/>
    </source>
</evidence>
<evidence type="ECO:0000313" key="10">
    <source>
        <dbReference type="Proteomes" id="UP000827284"/>
    </source>
</evidence>
<reference evidence="9" key="2">
    <citation type="journal article" date="2022" name="Microbiol. Resour. Announc.">
        <title>Whole-Genome Sequence of Entomortierella parvispora E1425, a Mucoromycotan Fungus Associated with Burkholderiaceae-Related Endosymbiotic Bacteria.</title>
        <authorList>
            <person name="Herlambang A."/>
            <person name="Guo Y."/>
            <person name="Takashima Y."/>
            <person name="Narisawa K."/>
            <person name="Ohta H."/>
            <person name="Nishizawa T."/>
        </authorList>
    </citation>
    <scope>NUCLEOTIDE SEQUENCE</scope>
    <source>
        <strain evidence="9">E1425</strain>
    </source>
</reference>
<dbReference type="GO" id="GO:0009617">
    <property type="term" value="P:response to bacterium"/>
    <property type="evidence" value="ECO:0007669"/>
    <property type="project" value="InterPro"/>
</dbReference>
<feature type="transmembrane region" description="Helical" evidence="6">
    <location>
        <begin position="101"/>
        <end position="126"/>
    </location>
</feature>
<evidence type="ECO:0000256" key="7">
    <source>
        <dbReference type="SAM" id="MobiDB-lite"/>
    </source>
</evidence>
<reference evidence="9" key="1">
    <citation type="submission" date="2021-11" db="EMBL/GenBank/DDBJ databases">
        <authorList>
            <person name="Herlambang A."/>
            <person name="Guo Y."/>
            <person name="Takashima Y."/>
            <person name="Nishizawa T."/>
        </authorList>
    </citation>
    <scope>NUCLEOTIDE SEQUENCE</scope>
    <source>
        <strain evidence="9">E1425</strain>
    </source>
</reference>
<sequence length="282" mass="31653">MAQQHDSLDYLKVDHPHQEPTFAEHQSTVTENAPETVHARRERSSSDSVDKSMPDKLSSADPYAYMTPRLKSLVLWERPAVSGGVLAASLALVLSCRWVSLLNVACALLVLSISSAFVYVNGLLVFNRITNKPNAPRPLEKYYSRSAEFLHVEADRIHRKVDYVTDGLNVVITELAKVILVEDNKRSLKFVGIFYGIWTLRTWFSTTTLLSLILVSLFAAPRLYLDNQALIDAHVAKTNELVQQHVGKGRQVAQEQWTSVYSKAEQFAKDKGLLKKSAVKTE</sequence>
<evidence type="ECO:0000256" key="3">
    <source>
        <dbReference type="ARBA" id="ARBA00022824"/>
    </source>
</evidence>
<dbReference type="Proteomes" id="UP000827284">
    <property type="component" value="Unassembled WGS sequence"/>
</dbReference>
<keyword evidence="10" id="KW-1185">Reference proteome</keyword>
<evidence type="ECO:0000256" key="6">
    <source>
        <dbReference type="RuleBase" id="RU363132"/>
    </source>
</evidence>
<dbReference type="Pfam" id="PF02453">
    <property type="entry name" value="Reticulon"/>
    <property type="match status" value="1"/>
</dbReference>
<dbReference type="GO" id="GO:0005789">
    <property type="term" value="C:endoplasmic reticulum membrane"/>
    <property type="evidence" value="ECO:0007669"/>
    <property type="project" value="UniProtKB-SubCell"/>
</dbReference>
<keyword evidence="3 6" id="KW-0256">Endoplasmic reticulum</keyword>
<proteinExistence type="predicted"/>
<dbReference type="EMBL" id="BQFW01000011">
    <property type="protein sequence ID" value="GJJ76010.1"/>
    <property type="molecule type" value="Genomic_DNA"/>
</dbReference>
<dbReference type="PANTHER" id="PTHR10994">
    <property type="entry name" value="RETICULON"/>
    <property type="match status" value="1"/>
</dbReference>
<feature type="region of interest" description="Disordered" evidence="7">
    <location>
        <begin position="1"/>
        <end position="55"/>
    </location>
</feature>
<keyword evidence="4 6" id="KW-1133">Transmembrane helix</keyword>
<comment type="subcellular location">
    <subcellularLocation>
        <location evidence="1 6">Endoplasmic reticulum membrane</location>
        <topology evidence="1 6">Multi-pass membrane protein</topology>
    </subcellularLocation>
</comment>
<evidence type="ECO:0000256" key="4">
    <source>
        <dbReference type="ARBA" id="ARBA00022989"/>
    </source>
</evidence>
<dbReference type="PROSITE" id="PS50845">
    <property type="entry name" value="RETICULON"/>
    <property type="match status" value="1"/>
</dbReference>
<feature type="transmembrane region" description="Helical" evidence="6">
    <location>
        <begin position="193"/>
        <end position="220"/>
    </location>
</feature>
<organism evidence="9 10">
    <name type="scientific">Entomortierella parvispora</name>
    <dbReference type="NCBI Taxonomy" id="205924"/>
    <lineage>
        <taxon>Eukaryota</taxon>
        <taxon>Fungi</taxon>
        <taxon>Fungi incertae sedis</taxon>
        <taxon>Mucoromycota</taxon>
        <taxon>Mortierellomycotina</taxon>
        <taxon>Mortierellomycetes</taxon>
        <taxon>Mortierellales</taxon>
        <taxon>Mortierellaceae</taxon>
        <taxon>Entomortierella</taxon>
    </lineage>
</organism>